<feature type="domain" description="Integrase catalytic" evidence="7">
    <location>
        <begin position="629"/>
        <end position="748"/>
    </location>
</feature>
<evidence type="ECO:0000259" key="6">
    <source>
        <dbReference type="PROSITE" id="PS50158"/>
    </source>
</evidence>
<dbReference type="SMART" id="SM00343">
    <property type="entry name" value="ZnF_C2HC"/>
    <property type="match status" value="2"/>
</dbReference>
<dbReference type="Gene3D" id="3.30.70.270">
    <property type="match status" value="1"/>
</dbReference>
<dbReference type="AlphaFoldDB" id="A0A6L2JKY7"/>
<dbReference type="GO" id="GO:0003677">
    <property type="term" value="F:DNA binding"/>
    <property type="evidence" value="ECO:0007669"/>
    <property type="project" value="UniProtKB-KW"/>
</dbReference>
<evidence type="ECO:0000256" key="4">
    <source>
        <dbReference type="ARBA" id="ARBA00023268"/>
    </source>
</evidence>
<dbReference type="Gene3D" id="3.10.10.10">
    <property type="entry name" value="HIV Type 1 Reverse Transcriptase, subunit A, domain 1"/>
    <property type="match status" value="1"/>
</dbReference>
<evidence type="ECO:0000256" key="3">
    <source>
        <dbReference type="ARBA" id="ARBA00023125"/>
    </source>
</evidence>
<keyword evidence="3" id="KW-0238">DNA-binding</keyword>
<dbReference type="EMBL" id="BKCJ010000930">
    <property type="protein sequence ID" value="GEU37450.1"/>
    <property type="molecule type" value="Genomic_DNA"/>
</dbReference>
<dbReference type="InterPro" id="IPR001584">
    <property type="entry name" value="Integrase_cat-core"/>
</dbReference>
<dbReference type="InterPro" id="IPR043502">
    <property type="entry name" value="DNA/RNA_pol_sf"/>
</dbReference>
<feature type="domain" description="CCHC-type" evidence="6">
    <location>
        <begin position="142"/>
        <end position="157"/>
    </location>
</feature>
<sequence length="934" mass="107479">MIGFKISKVAMGRGKVNKLRGCEDLMSCSSRVGSGSTNTGGSVDVQDCTHKTFLNGKPYPFNGIEGVWNGNVHTLGLVNANRIPWTEFKSMMTTEYCPVTKIQRMEEELWTLTLKGDDIEAYNNRFHELALMCPDLGSYPPKCSRCNKLGHQEKDCRVRIPATGGNTLQDVTCFGCEEKGHFRHKCPKRKNQQNEGARARAYVVVKNPQQNLNVVTGGFDVIIGMDWLSYHRAVIVYYDKIVHIPLLNGEILKIQVERPKKDPKLLPCIKADEKRLDDIRTIRDFLEVFLDELTCLPPVREIKFVGNKMLKSFPLPVMKFPLPEYFPTASEEMFLLLSQRDAPAEEVCTAKKLKIHILGTTEFRIDLILGVLPVVKSPNHLAPSEMLEFSNQLKELQEKGFIRPSHSPWGTPVLFIKKKDSALRMCINYREQNKLTIKNHYPLSRIDDLFDQLQGACCFSKIDLHPRYQQLRVREEDIPKTAFRTRYRHFKFIVMPFGLTNAPAGDKQKEAFHILKEKLCNAPVLALPDGPNDFVVYCDSSNQGFGCVLMQRGKSGLKAKILEAQGEASKDLKALAEWLRGLERHFERHDDGGIYFFYQIWIPSVGGIRKLILVNLTLQDIQYVLIKAKHQKPSGLLHQLEILEWKWEKIAMNLVIRLPRSSSGYDTIWVIVDRLTKSAHFLPIRKDFKMNKLARIYINEIVVRHGVPVSIISDRDGRFLSHFWRALQKALGTRLDKSTAYHPRTDGQKIVKETTKKIMEIKERLKIARSHQKSYVDKRCKPLEFKVGDRVLLKVSPWKGVVRFGKKEKLAPRYVRPFKIVEDVGPVAYRLKLPKELSCVHNVFHVSNLKKCLAESDLQVPLEEIKIDDKLYFMEEPVEIVDRQVKKLKRSWIPIVKVRWDSQRRVEFTWEREDQFQAKYTHLFATSSSVAAAS</sequence>
<dbReference type="GO" id="GO:0006508">
    <property type="term" value="P:proteolysis"/>
    <property type="evidence" value="ECO:0007669"/>
    <property type="project" value="UniProtKB-KW"/>
</dbReference>
<dbReference type="CDD" id="cd01647">
    <property type="entry name" value="RT_LTR"/>
    <property type="match status" value="1"/>
</dbReference>
<dbReference type="InterPro" id="IPR012337">
    <property type="entry name" value="RNaseH-like_sf"/>
</dbReference>
<dbReference type="Pfam" id="PF24626">
    <property type="entry name" value="SH3_Tf2-1"/>
    <property type="match status" value="1"/>
</dbReference>
<keyword evidence="2" id="KW-0378">Hydrolase</keyword>
<dbReference type="Pfam" id="PF00078">
    <property type="entry name" value="RVT_1"/>
    <property type="match status" value="1"/>
</dbReference>
<dbReference type="InterPro" id="IPR000477">
    <property type="entry name" value="RT_dom"/>
</dbReference>
<keyword evidence="5" id="KW-0863">Zinc-finger</keyword>
<dbReference type="GO" id="GO:0004190">
    <property type="term" value="F:aspartic-type endopeptidase activity"/>
    <property type="evidence" value="ECO:0007669"/>
    <property type="project" value="UniProtKB-KW"/>
</dbReference>
<dbReference type="InterPro" id="IPR043128">
    <property type="entry name" value="Rev_trsase/Diguanyl_cyclase"/>
</dbReference>
<dbReference type="PROSITE" id="PS50994">
    <property type="entry name" value="INTEGRASE"/>
    <property type="match status" value="1"/>
</dbReference>
<keyword evidence="5" id="KW-0862">Zinc</keyword>
<organism evidence="8">
    <name type="scientific">Tanacetum cinerariifolium</name>
    <name type="common">Dalmatian daisy</name>
    <name type="synonym">Chrysanthemum cinerariifolium</name>
    <dbReference type="NCBI Taxonomy" id="118510"/>
    <lineage>
        <taxon>Eukaryota</taxon>
        <taxon>Viridiplantae</taxon>
        <taxon>Streptophyta</taxon>
        <taxon>Embryophyta</taxon>
        <taxon>Tracheophyta</taxon>
        <taxon>Spermatophyta</taxon>
        <taxon>Magnoliopsida</taxon>
        <taxon>eudicotyledons</taxon>
        <taxon>Gunneridae</taxon>
        <taxon>Pentapetalae</taxon>
        <taxon>asterids</taxon>
        <taxon>campanulids</taxon>
        <taxon>Asterales</taxon>
        <taxon>Asteraceae</taxon>
        <taxon>Asteroideae</taxon>
        <taxon>Anthemideae</taxon>
        <taxon>Anthemidinae</taxon>
        <taxon>Tanacetum</taxon>
    </lineage>
</organism>
<evidence type="ECO:0000259" key="7">
    <source>
        <dbReference type="PROSITE" id="PS50994"/>
    </source>
</evidence>
<evidence type="ECO:0000256" key="2">
    <source>
        <dbReference type="ARBA" id="ARBA00022750"/>
    </source>
</evidence>
<dbReference type="Pfam" id="PF17919">
    <property type="entry name" value="RT_RNaseH_2"/>
    <property type="match status" value="1"/>
</dbReference>
<dbReference type="SUPFAM" id="SSF53098">
    <property type="entry name" value="Ribonuclease H-like"/>
    <property type="match status" value="1"/>
</dbReference>
<keyword evidence="2" id="KW-0064">Aspartyl protease</keyword>
<evidence type="ECO:0000256" key="1">
    <source>
        <dbReference type="ARBA" id="ARBA00022670"/>
    </source>
</evidence>
<feature type="domain" description="CCHC-type" evidence="6">
    <location>
        <begin position="173"/>
        <end position="188"/>
    </location>
</feature>
<evidence type="ECO:0000256" key="5">
    <source>
        <dbReference type="PROSITE-ProRule" id="PRU00047"/>
    </source>
</evidence>
<dbReference type="InterPro" id="IPR041577">
    <property type="entry name" value="RT_RNaseH_2"/>
</dbReference>
<name>A0A6L2JKY7_TANCI</name>
<comment type="caution">
    <text evidence="8">The sequence shown here is derived from an EMBL/GenBank/DDBJ whole genome shotgun (WGS) entry which is preliminary data.</text>
</comment>
<keyword evidence="4" id="KW-0511">Multifunctional enzyme</keyword>
<keyword evidence="1" id="KW-0645">Protease</keyword>
<dbReference type="Gene3D" id="3.30.420.10">
    <property type="entry name" value="Ribonuclease H-like superfamily/Ribonuclease H"/>
    <property type="match status" value="1"/>
</dbReference>
<gene>
    <name evidence="8" type="ORF">Tci_009428</name>
</gene>
<dbReference type="InterPro" id="IPR056924">
    <property type="entry name" value="SH3_Tf2-1"/>
</dbReference>
<dbReference type="InterPro" id="IPR050951">
    <property type="entry name" value="Retrovirus_Pol_polyprotein"/>
</dbReference>
<dbReference type="SUPFAM" id="SSF57756">
    <property type="entry name" value="Retrovirus zinc finger-like domains"/>
    <property type="match status" value="1"/>
</dbReference>
<dbReference type="SUPFAM" id="SSF56672">
    <property type="entry name" value="DNA/RNA polymerases"/>
    <property type="match status" value="1"/>
</dbReference>
<dbReference type="PROSITE" id="PS50158">
    <property type="entry name" value="ZF_CCHC"/>
    <property type="match status" value="2"/>
</dbReference>
<evidence type="ECO:0000313" key="8">
    <source>
        <dbReference type="EMBL" id="GEU37450.1"/>
    </source>
</evidence>
<dbReference type="InterPro" id="IPR036875">
    <property type="entry name" value="Znf_CCHC_sf"/>
</dbReference>
<reference evidence="8" key="1">
    <citation type="journal article" date="2019" name="Sci. Rep.">
        <title>Draft genome of Tanacetum cinerariifolium, the natural source of mosquito coil.</title>
        <authorList>
            <person name="Yamashiro T."/>
            <person name="Shiraishi A."/>
            <person name="Satake H."/>
            <person name="Nakayama K."/>
        </authorList>
    </citation>
    <scope>NUCLEOTIDE SEQUENCE</scope>
</reference>
<dbReference type="Pfam" id="PF03732">
    <property type="entry name" value="Retrotrans_gag"/>
    <property type="match status" value="1"/>
</dbReference>
<dbReference type="InterPro" id="IPR005162">
    <property type="entry name" value="Retrotrans_gag_dom"/>
</dbReference>
<dbReference type="GO" id="GO:0008270">
    <property type="term" value="F:zinc ion binding"/>
    <property type="evidence" value="ECO:0007669"/>
    <property type="project" value="UniProtKB-KW"/>
</dbReference>
<dbReference type="PANTHER" id="PTHR37984:SF5">
    <property type="entry name" value="PROTEIN NYNRIN-LIKE"/>
    <property type="match status" value="1"/>
</dbReference>
<accession>A0A6L2JKY7</accession>
<protein>
    <submittedName>
        <fullName evidence="8">Retrotransposon protein, putative, Ty3-gypsy subclass</fullName>
    </submittedName>
</protein>
<dbReference type="PANTHER" id="PTHR37984">
    <property type="entry name" value="PROTEIN CBG26694"/>
    <property type="match status" value="1"/>
</dbReference>
<dbReference type="Gene3D" id="4.10.60.10">
    <property type="entry name" value="Zinc finger, CCHC-type"/>
    <property type="match status" value="1"/>
</dbReference>
<proteinExistence type="predicted"/>
<dbReference type="GO" id="GO:0015074">
    <property type="term" value="P:DNA integration"/>
    <property type="evidence" value="ECO:0007669"/>
    <property type="project" value="InterPro"/>
</dbReference>
<dbReference type="InterPro" id="IPR001878">
    <property type="entry name" value="Znf_CCHC"/>
</dbReference>
<dbReference type="InterPro" id="IPR036397">
    <property type="entry name" value="RNaseH_sf"/>
</dbReference>
<keyword evidence="5" id="KW-0479">Metal-binding</keyword>